<evidence type="ECO:0000313" key="5">
    <source>
        <dbReference type="EMBL" id="BBB90514.1"/>
    </source>
</evidence>
<dbReference type="GO" id="GO:0005886">
    <property type="term" value="C:plasma membrane"/>
    <property type="evidence" value="ECO:0007669"/>
    <property type="project" value="TreeGrafter"/>
</dbReference>
<keyword evidence="1 5" id="KW-0808">Transferase</keyword>
<dbReference type="GO" id="GO:0005737">
    <property type="term" value="C:cytoplasm"/>
    <property type="evidence" value="ECO:0007669"/>
    <property type="project" value="UniProtKB-ARBA"/>
</dbReference>
<accession>A0A348AHG6</accession>
<evidence type="ECO:0000256" key="3">
    <source>
        <dbReference type="ARBA" id="ARBA00023012"/>
    </source>
</evidence>
<dbReference type="InterPro" id="IPR027417">
    <property type="entry name" value="P-loop_NTPase"/>
</dbReference>
<dbReference type="InterPro" id="IPR052023">
    <property type="entry name" value="Histidine_kinase_KdpD"/>
</dbReference>
<gene>
    <name evidence="5" type="primary">kdpD_2</name>
    <name evidence="5" type="ORF">MAMMFC1_01165</name>
</gene>
<dbReference type="InterPro" id="IPR003852">
    <property type="entry name" value="Sig_transdc_His_kinase_KdpD_N"/>
</dbReference>
<evidence type="ECO:0000313" key="6">
    <source>
        <dbReference type="Proteomes" id="UP000276437"/>
    </source>
</evidence>
<dbReference type="Gene3D" id="3.40.50.300">
    <property type="entry name" value="P-loop containing nucleotide triphosphate hydrolases"/>
    <property type="match status" value="1"/>
</dbReference>
<dbReference type="EC" id="2.7.13.3" evidence="5"/>
<keyword evidence="6" id="KW-1185">Reference proteome</keyword>
<dbReference type="EMBL" id="AP018449">
    <property type="protein sequence ID" value="BBB90514.1"/>
    <property type="molecule type" value="Genomic_DNA"/>
</dbReference>
<proteinExistence type="predicted"/>
<evidence type="ECO:0000256" key="2">
    <source>
        <dbReference type="ARBA" id="ARBA00022777"/>
    </source>
</evidence>
<evidence type="ECO:0000256" key="1">
    <source>
        <dbReference type="ARBA" id="ARBA00022679"/>
    </source>
</evidence>
<dbReference type="Pfam" id="PF02702">
    <property type="entry name" value="KdpD"/>
    <property type="match status" value="1"/>
</dbReference>
<organism evidence="5 6">
    <name type="scientific">Methylomusa anaerophila</name>
    <dbReference type="NCBI Taxonomy" id="1930071"/>
    <lineage>
        <taxon>Bacteria</taxon>
        <taxon>Bacillati</taxon>
        <taxon>Bacillota</taxon>
        <taxon>Negativicutes</taxon>
        <taxon>Selenomonadales</taxon>
        <taxon>Sporomusaceae</taxon>
        <taxon>Methylomusa</taxon>
    </lineage>
</organism>
<feature type="domain" description="Signal transduction histidine kinase osmosensitive K+ channel sensor N-terminal" evidence="4">
    <location>
        <begin position="25"/>
        <end position="233"/>
    </location>
</feature>
<keyword evidence="2" id="KW-0418">Kinase</keyword>
<evidence type="ECO:0000259" key="4">
    <source>
        <dbReference type="Pfam" id="PF02702"/>
    </source>
</evidence>
<keyword evidence="3" id="KW-0902">Two-component regulatory system</keyword>
<dbReference type="AlphaFoldDB" id="A0A348AHG6"/>
<name>A0A348AHG6_9FIRM</name>
<dbReference type="FunFam" id="3.40.50.300:FF:000483">
    <property type="entry name" value="Sensor histidine kinase KdpD"/>
    <property type="match status" value="1"/>
</dbReference>
<dbReference type="GO" id="GO:0000155">
    <property type="term" value="F:phosphorelay sensor kinase activity"/>
    <property type="evidence" value="ECO:0007669"/>
    <property type="project" value="InterPro"/>
</dbReference>
<sequence>MPSGNRGETRPKPEELLEKLAKESRGKLTVFLGAAAGVGKTYTMLEAAHELRKEGVDVVIGWIETHGRQETAKMVAGLPRIPAKEIKYKEKTLAEMDIDAILERKPGLVLVDELAHANVPGSRHVRRFQDVEELLAAGIDVYTTVNIQHIESLNDIVAQIIGVIVRETIPDHILEQADNVQLIDIPPQELIKRLKEGKVYVPGQVEQALKKFFRPGNISALRELSLRFTASRVDKDLNEYMREHQIEVPGQLPDALWCV</sequence>
<reference evidence="5 6" key="1">
    <citation type="journal article" date="2018" name="Int. J. Syst. Evol. Microbiol.">
        <title>Methylomusa anaerophila gen. nov., sp. nov., an anaerobic methanol-utilizing bacterium isolated from a microbial fuel cell.</title>
        <authorList>
            <person name="Amano N."/>
            <person name="Yamamuro A."/>
            <person name="Miyahara M."/>
            <person name="Kouzuma A."/>
            <person name="Abe T."/>
            <person name="Watanabe K."/>
        </authorList>
    </citation>
    <scope>NUCLEOTIDE SEQUENCE [LARGE SCALE GENOMIC DNA]</scope>
    <source>
        <strain evidence="5 6">MMFC1</strain>
    </source>
</reference>
<dbReference type="KEGG" id="mana:MAMMFC1_01165"/>
<dbReference type="PANTHER" id="PTHR45569:SF1">
    <property type="entry name" value="SENSOR PROTEIN KDPD"/>
    <property type="match status" value="1"/>
</dbReference>
<dbReference type="SUPFAM" id="SSF52540">
    <property type="entry name" value="P-loop containing nucleoside triphosphate hydrolases"/>
    <property type="match status" value="1"/>
</dbReference>
<protein>
    <submittedName>
        <fullName evidence="5">Sensor protein KdpD</fullName>
        <ecNumber evidence="5">2.7.13.3</ecNumber>
    </submittedName>
</protein>
<dbReference type="Proteomes" id="UP000276437">
    <property type="component" value="Chromosome"/>
</dbReference>
<dbReference type="RefSeq" id="WP_197723926.1">
    <property type="nucleotide sequence ID" value="NZ_AP018449.1"/>
</dbReference>
<dbReference type="PANTHER" id="PTHR45569">
    <property type="entry name" value="SENSOR PROTEIN KDPD"/>
    <property type="match status" value="1"/>
</dbReference>